<keyword evidence="10" id="KW-1185">Reference proteome</keyword>
<feature type="domain" description="LITAF" evidence="9">
    <location>
        <begin position="42"/>
        <end position="133"/>
    </location>
</feature>
<keyword evidence="6" id="KW-0862">Zinc</keyword>
<accession>A0A6J1WW67</accession>
<dbReference type="PANTHER" id="PTHR23292">
    <property type="entry name" value="LIPOPOLYSACCHARIDE-INDUCED TUMOR NECROSIS FACTOR-ALPHA FACTOR"/>
    <property type="match status" value="1"/>
</dbReference>
<protein>
    <submittedName>
        <fullName evidence="11">Lipopolysaccharide-induced tumor necrosis factor-alpha factor homolog</fullName>
    </submittedName>
</protein>
<keyword evidence="7 8" id="KW-0472">Membrane</keyword>
<evidence type="ECO:0000259" key="9">
    <source>
        <dbReference type="PROSITE" id="PS51837"/>
    </source>
</evidence>
<dbReference type="GeneID" id="113519637"/>
<evidence type="ECO:0000313" key="10">
    <source>
        <dbReference type="Proteomes" id="UP001652740"/>
    </source>
</evidence>
<gene>
    <name evidence="11" type="primary">LOC113519637</name>
</gene>
<organism evidence="10 11">
    <name type="scientific">Galleria mellonella</name>
    <name type="common">Greater wax moth</name>
    <dbReference type="NCBI Taxonomy" id="7137"/>
    <lineage>
        <taxon>Eukaryota</taxon>
        <taxon>Metazoa</taxon>
        <taxon>Ecdysozoa</taxon>
        <taxon>Arthropoda</taxon>
        <taxon>Hexapoda</taxon>
        <taxon>Insecta</taxon>
        <taxon>Pterygota</taxon>
        <taxon>Neoptera</taxon>
        <taxon>Endopterygota</taxon>
        <taxon>Lepidoptera</taxon>
        <taxon>Glossata</taxon>
        <taxon>Ditrysia</taxon>
        <taxon>Pyraloidea</taxon>
        <taxon>Pyralidae</taxon>
        <taxon>Galleriinae</taxon>
        <taxon>Galleria</taxon>
    </lineage>
</organism>
<dbReference type="InterPro" id="IPR006629">
    <property type="entry name" value="LITAF"/>
</dbReference>
<proteinExistence type="inferred from homology"/>
<dbReference type="SMART" id="SM00714">
    <property type="entry name" value="LITAF"/>
    <property type="match status" value="1"/>
</dbReference>
<dbReference type="RefSeq" id="XP_026760580.1">
    <property type="nucleotide sequence ID" value="XM_026904779.3"/>
</dbReference>
<dbReference type="InterPro" id="IPR037519">
    <property type="entry name" value="LITAF_fam"/>
</dbReference>
<keyword evidence="5" id="KW-0479">Metal-binding</keyword>
<dbReference type="PROSITE" id="PS51837">
    <property type="entry name" value="LITAF"/>
    <property type="match status" value="1"/>
</dbReference>
<comment type="subcellular location">
    <subcellularLocation>
        <location evidence="2">Endosome membrane</location>
        <topology evidence="2">Peripheral membrane protein</topology>
    </subcellularLocation>
    <subcellularLocation>
        <location evidence="1">Late endosome membrane</location>
    </subcellularLocation>
    <subcellularLocation>
        <location evidence="3">Lysosome membrane</location>
        <topology evidence="3">Peripheral membrane protein</topology>
        <orientation evidence="3">Cytoplasmic side</orientation>
    </subcellularLocation>
</comment>
<evidence type="ECO:0000256" key="3">
    <source>
        <dbReference type="ARBA" id="ARBA00004630"/>
    </source>
</evidence>
<evidence type="ECO:0000256" key="6">
    <source>
        <dbReference type="ARBA" id="ARBA00022833"/>
    </source>
</evidence>
<feature type="transmembrane region" description="Helical" evidence="8">
    <location>
        <begin position="87"/>
        <end position="111"/>
    </location>
</feature>
<dbReference type="Proteomes" id="UP001652740">
    <property type="component" value="Unplaced"/>
</dbReference>
<evidence type="ECO:0000256" key="1">
    <source>
        <dbReference type="ARBA" id="ARBA00004414"/>
    </source>
</evidence>
<dbReference type="GO" id="GO:0005765">
    <property type="term" value="C:lysosomal membrane"/>
    <property type="evidence" value="ECO:0007669"/>
    <property type="project" value="UniProtKB-SubCell"/>
</dbReference>
<evidence type="ECO:0000256" key="7">
    <source>
        <dbReference type="ARBA" id="ARBA00023136"/>
    </source>
</evidence>
<dbReference type="AlphaFoldDB" id="A0A6J1WW67"/>
<name>A0A6J1WW67_GALME</name>
<dbReference type="OrthoDB" id="5599753at2759"/>
<dbReference type="GO" id="GO:0031902">
    <property type="term" value="C:late endosome membrane"/>
    <property type="evidence" value="ECO:0007669"/>
    <property type="project" value="UniProtKB-SubCell"/>
</dbReference>
<evidence type="ECO:0000256" key="2">
    <source>
        <dbReference type="ARBA" id="ARBA00004481"/>
    </source>
</evidence>
<dbReference type="KEGG" id="gmw:113519637"/>
<dbReference type="InParanoid" id="A0A6J1WW67"/>
<evidence type="ECO:0000256" key="8">
    <source>
        <dbReference type="SAM" id="Phobius"/>
    </source>
</evidence>
<evidence type="ECO:0000256" key="5">
    <source>
        <dbReference type="ARBA" id="ARBA00022723"/>
    </source>
</evidence>
<sequence length="134" mass="15126">MASNSDENQINIPAAVLRVETETTSYHHEPPPPYYSAGTAVTERPIIHQTIIIQASLRDKPMLYECSACRETVFTKVRYVNSQKTHLIAGFICGFTVWCMLCCLAAIPYFVPAFKKAEHYCPICNQFLGSYTKI</sequence>
<evidence type="ECO:0000256" key="4">
    <source>
        <dbReference type="ARBA" id="ARBA00005975"/>
    </source>
</evidence>
<reference evidence="11" key="1">
    <citation type="submission" date="2025-08" db="UniProtKB">
        <authorList>
            <consortium name="RefSeq"/>
        </authorList>
    </citation>
    <scope>IDENTIFICATION</scope>
    <source>
        <tissue evidence="11">Whole larvae</tissue>
    </source>
</reference>
<keyword evidence="8" id="KW-0812">Transmembrane</keyword>
<dbReference type="Pfam" id="PF10601">
    <property type="entry name" value="zf-LITAF-like"/>
    <property type="match status" value="1"/>
</dbReference>
<dbReference type="PANTHER" id="PTHR23292:SF6">
    <property type="entry name" value="FI16602P1-RELATED"/>
    <property type="match status" value="1"/>
</dbReference>
<dbReference type="GO" id="GO:0008270">
    <property type="term" value="F:zinc ion binding"/>
    <property type="evidence" value="ECO:0007669"/>
    <property type="project" value="TreeGrafter"/>
</dbReference>
<evidence type="ECO:0000313" key="11">
    <source>
        <dbReference type="RefSeq" id="XP_026760580.1"/>
    </source>
</evidence>
<keyword evidence="8" id="KW-1133">Transmembrane helix</keyword>
<comment type="similarity">
    <text evidence="4">Belongs to the CDIP1/LITAF family.</text>
</comment>